<dbReference type="GO" id="GO:0003700">
    <property type="term" value="F:DNA-binding transcription factor activity"/>
    <property type="evidence" value="ECO:0007669"/>
    <property type="project" value="InterPro"/>
</dbReference>
<reference evidence="5 6" key="1">
    <citation type="journal article" date="2017" name="Genome Announc.">
        <title>Draft Genome Sequence of Romboutsia weinsteinii sp. nov. Strain CCRI-19649(T) Isolated from Surface Water.</title>
        <authorList>
            <person name="Maheux A.F."/>
            <person name="Boudreau D.K."/>
            <person name="Berube E."/>
            <person name="Boissinot M."/>
            <person name="Cantin P."/>
            <person name="Raymond F."/>
            <person name="Corbeil J."/>
            <person name="Omar R.F."/>
            <person name="Bergeron M.G."/>
        </authorList>
    </citation>
    <scope>NUCLEOTIDE SEQUENCE [LARGE SCALE GENOMIC DNA]</scope>
    <source>
        <strain evidence="5 6">CCRI-19649</strain>
    </source>
</reference>
<dbReference type="SUPFAM" id="SSF46689">
    <property type="entry name" value="Homeodomain-like"/>
    <property type="match status" value="2"/>
</dbReference>
<comment type="caution">
    <text evidence="5">The sequence shown here is derived from an EMBL/GenBank/DDBJ whole genome shotgun (WGS) entry which is preliminary data.</text>
</comment>
<evidence type="ECO:0000259" key="4">
    <source>
        <dbReference type="PROSITE" id="PS01124"/>
    </source>
</evidence>
<dbReference type="InterPro" id="IPR003313">
    <property type="entry name" value="AraC-bd"/>
</dbReference>
<dbReference type="Pfam" id="PF12833">
    <property type="entry name" value="HTH_18"/>
    <property type="match status" value="1"/>
</dbReference>
<evidence type="ECO:0000313" key="5">
    <source>
        <dbReference type="EMBL" id="RDY26230.1"/>
    </source>
</evidence>
<keyword evidence="1" id="KW-0805">Transcription regulation</keyword>
<dbReference type="InterPro" id="IPR014710">
    <property type="entry name" value="RmlC-like_jellyroll"/>
</dbReference>
<organism evidence="5 6">
    <name type="scientific">Romboutsia weinsteinii</name>
    <dbReference type="NCBI Taxonomy" id="2020949"/>
    <lineage>
        <taxon>Bacteria</taxon>
        <taxon>Bacillati</taxon>
        <taxon>Bacillota</taxon>
        <taxon>Clostridia</taxon>
        <taxon>Peptostreptococcales</taxon>
        <taxon>Peptostreptococcaceae</taxon>
        <taxon>Romboutsia</taxon>
    </lineage>
</organism>
<dbReference type="Proteomes" id="UP000215694">
    <property type="component" value="Unassembled WGS sequence"/>
</dbReference>
<sequence length="751" mass="89118">MKYNYKFLSYHNNLPVNINFFNGTTSEFEWHKDIEIIIMGRGSATLDIKNSTYHLKDENIILVNSSEVHRLYNISSDSLIISLYFDPYFFEKYYRDFSKLQFNCNSILDMDLDRAKYNKLYMLSSSVAVSLLYKNDLNQIKTLKDMFHLVDHLIGNFSLPIDLDNSDLSSYHQRFNRILEYINDNYYNKITLSDLAKIEYLTTHYISRFFNKYMGVGFIKYLNNFRLEKSMYDLTNTNKSILDLCLDHGFPSLKSYRTTFAEKYNMSPSAYRKSYATLKDELTDSNELPNLKTSEFVHFLQKYQSSCSYNPQVEYISSDIDGVSFSKKHWVNFEKILYFDNAYDALSSNWQNYFIKTLEIMRVDFIKFSGVFNENMYHYDKNKNLYIWYNLETILDFFTKNHVKPFIKLEYSSKKESIRNFISRTEIFITFCIDRYGLDSVRNWKFEISSMEKDHPSMINFYTKALDMISDNNTLSKLNFGIDFTIGSTFHKEHFLKYIQDKKINFISVYVQERVFLETREFVRILLMKTKRVMKIKTYFIPEVEEHYLNDSCYKATKTIDNFINNYCMCDSQIDFIDNCSNLTTFKGSGGMLTYNGLRKPMFNAFFLLGKLKGYVVNSGDGYILTKNQDSYKLLLYNHKSIDNYFERTPDTYDQLYKDIPLKTKYLDLKISLDLGKYSLKHYTLNKKNGSIYDEWIKMGKPLISAREVIRFVKSKEIVGLKFDDKIVENEVHIKEHIILDSIKLIEITKV</sequence>
<dbReference type="OrthoDB" id="9776971at2"/>
<dbReference type="SMART" id="SM00342">
    <property type="entry name" value="HTH_ARAC"/>
    <property type="match status" value="1"/>
</dbReference>
<keyword evidence="6" id="KW-1185">Reference proteome</keyword>
<dbReference type="EMBL" id="NOJY02000032">
    <property type="protein sequence ID" value="RDY26230.1"/>
    <property type="molecule type" value="Genomic_DNA"/>
</dbReference>
<dbReference type="InterPro" id="IPR018060">
    <property type="entry name" value="HTH_AraC"/>
</dbReference>
<evidence type="ECO:0000256" key="2">
    <source>
        <dbReference type="ARBA" id="ARBA00023125"/>
    </source>
</evidence>
<keyword evidence="2" id="KW-0238">DNA-binding</keyword>
<name>A0A371J0E1_9FIRM</name>
<dbReference type="PROSITE" id="PS01124">
    <property type="entry name" value="HTH_ARAC_FAMILY_2"/>
    <property type="match status" value="1"/>
</dbReference>
<dbReference type="InterPro" id="IPR009057">
    <property type="entry name" value="Homeodomain-like_sf"/>
</dbReference>
<dbReference type="SUPFAM" id="SSF51215">
    <property type="entry name" value="Regulatory protein AraC"/>
    <property type="match status" value="1"/>
</dbReference>
<evidence type="ECO:0000313" key="6">
    <source>
        <dbReference type="Proteomes" id="UP000215694"/>
    </source>
</evidence>
<dbReference type="Gene3D" id="3.20.20.80">
    <property type="entry name" value="Glycosidases"/>
    <property type="match status" value="1"/>
</dbReference>
<dbReference type="GO" id="GO:0043565">
    <property type="term" value="F:sequence-specific DNA binding"/>
    <property type="evidence" value="ECO:0007669"/>
    <property type="project" value="InterPro"/>
</dbReference>
<feature type="domain" description="HTH araC/xylS-type" evidence="4">
    <location>
        <begin position="176"/>
        <end position="274"/>
    </location>
</feature>
<keyword evidence="3" id="KW-0804">Transcription</keyword>
<accession>A0A371J0E1</accession>
<gene>
    <name evidence="5" type="ORF">CHL78_014520</name>
</gene>
<dbReference type="InterPro" id="IPR018062">
    <property type="entry name" value="HTH_AraC-typ_CS"/>
</dbReference>
<dbReference type="AlphaFoldDB" id="A0A371J0E1"/>
<dbReference type="RefSeq" id="WP_094369769.1">
    <property type="nucleotide sequence ID" value="NZ_NOJY02000032.1"/>
</dbReference>
<dbReference type="InterPro" id="IPR037923">
    <property type="entry name" value="HTH-like"/>
</dbReference>
<dbReference type="Pfam" id="PF02311">
    <property type="entry name" value="AraC_binding"/>
    <property type="match status" value="1"/>
</dbReference>
<dbReference type="PANTHER" id="PTHR43280:SF34">
    <property type="entry name" value="ARAC-FAMILY TRANSCRIPTIONAL REGULATOR"/>
    <property type="match status" value="1"/>
</dbReference>
<proteinExistence type="predicted"/>
<dbReference type="Gene3D" id="1.10.10.60">
    <property type="entry name" value="Homeodomain-like"/>
    <property type="match status" value="2"/>
</dbReference>
<dbReference type="PROSITE" id="PS00041">
    <property type="entry name" value="HTH_ARAC_FAMILY_1"/>
    <property type="match status" value="1"/>
</dbReference>
<evidence type="ECO:0000256" key="3">
    <source>
        <dbReference type="ARBA" id="ARBA00023163"/>
    </source>
</evidence>
<dbReference type="Gene3D" id="2.60.120.10">
    <property type="entry name" value="Jelly Rolls"/>
    <property type="match status" value="1"/>
</dbReference>
<protein>
    <submittedName>
        <fullName evidence="5">Helix-turn-helix domain-containing protein</fullName>
    </submittedName>
</protein>
<dbReference type="PANTHER" id="PTHR43280">
    <property type="entry name" value="ARAC-FAMILY TRANSCRIPTIONAL REGULATOR"/>
    <property type="match status" value="1"/>
</dbReference>
<evidence type="ECO:0000256" key="1">
    <source>
        <dbReference type="ARBA" id="ARBA00023015"/>
    </source>
</evidence>
<dbReference type="Gene3D" id="2.60.40.1500">
    <property type="entry name" value="Glycosyl hydrolase domain, family 39"/>
    <property type="match status" value="1"/>
</dbReference>
<dbReference type="SUPFAM" id="SSF51011">
    <property type="entry name" value="Glycosyl hydrolase domain"/>
    <property type="match status" value="1"/>
</dbReference>